<protein>
    <recommendedName>
        <fullName evidence="3">Ribbon-helix-helix protein CopG domain-containing protein</fullName>
    </recommendedName>
</protein>
<dbReference type="Pfam" id="PF21983">
    <property type="entry name" value="NikA-like"/>
    <property type="match status" value="1"/>
</dbReference>
<dbReference type="InterPro" id="IPR010985">
    <property type="entry name" value="Ribbon_hlx_hlx"/>
</dbReference>
<proteinExistence type="predicted"/>
<dbReference type="GO" id="GO:0006355">
    <property type="term" value="P:regulation of DNA-templated transcription"/>
    <property type="evidence" value="ECO:0007669"/>
    <property type="project" value="InterPro"/>
</dbReference>
<keyword evidence="2" id="KW-1185">Reference proteome</keyword>
<organism evidence="1 2">
    <name type="scientific">candidate division MSBL1 archaeon SCGC-AAA259E17</name>
    <dbReference type="NCBI Taxonomy" id="1698263"/>
    <lineage>
        <taxon>Archaea</taxon>
        <taxon>Methanobacteriati</taxon>
        <taxon>Methanobacteriota</taxon>
        <taxon>candidate division MSBL1</taxon>
    </lineage>
</organism>
<accession>A0A133UDV8</accession>
<evidence type="ECO:0000313" key="1">
    <source>
        <dbReference type="EMBL" id="KXA92286.1"/>
    </source>
</evidence>
<dbReference type="InterPro" id="IPR053842">
    <property type="entry name" value="NikA-like"/>
</dbReference>
<reference evidence="1 2" key="1">
    <citation type="journal article" date="2016" name="Sci. Rep.">
        <title>Metabolic traits of an uncultured archaeal lineage -MSBL1- from brine pools of the Red Sea.</title>
        <authorList>
            <person name="Mwirichia R."/>
            <person name="Alam I."/>
            <person name="Rashid M."/>
            <person name="Vinu M."/>
            <person name="Ba-Alawi W."/>
            <person name="Anthony Kamau A."/>
            <person name="Kamanda Ngugi D."/>
            <person name="Goker M."/>
            <person name="Klenk H.P."/>
            <person name="Bajic V."/>
            <person name="Stingl U."/>
        </authorList>
    </citation>
    <scope>NUCLEOTIDE SEQUENCE [LARGE SCALE GENOMIC DNA]</scope>
    <source>
        <strain evidence="1">SCGC-AAA259E17</strain>
    </source>
</reference>
<name>A0A133UDV8_9EURY</name>
<comment type="caution">
    <text evidence="1">The sequence shown here is derived from an EMBL/GenBank/DDBJ whole genome shotgun (WGS) entry which is preliminary data.</text>
</comment>
<gene>
    <name evidence="1" type="ORF">AKJ64_03560</name>
</gene>
<evidence type="ECO:0000313" key="2">
    <source>
        <dbReference type="Proteomes" id="UP000070373"/>
    </source>
</evidence>
<evidence type="ECO:0008006" key="3">
    <source>
        <dbReference type="Google" id="ProtNLM"/>
    </source>
</evidence>
<dbReference type="AlphaFoldDB" id="A0A133UDV8"/>
<dbReference type="EMBL" id="LHXN01000063">
    <property type="protein sequence ID" value="KXA92286.1"/>
    <property type="molecule type" value="Genomic_DNA"/>
</dbReference>
<dbReference type="Proteomes" id="UP000070373">
    <property type="component" value="Unassembled WGS sequence"/>
</dbReference>
<sequence>MPETRGDNRTEQAATRVTPSLKKAVEREAHREGKTVSEWLRALITEELKRRGSMPSGFSPEDLERG</sequence>
<dbReference type="SUPFAM" id="SSF47598">
    <property type="entry name" value="Ribbon-helix-helix"/>
    <property type="match status" value="1"/>
</dbReference>